<dbReference type="AlphaFoldDB" id="A0AAV3PAC2"/>
<reference evidence="2 3" key="1">
    <citation type="submission" date="2024-01" db="EMBL/GenBank/DDBJ databases">
        <title>The complete chloroplast genome sequence of Lithospermum erythrorhizon: insights into the phylogenetic relationship among Boraginaceae species and the maternal lineages of purple gromwells.</title>
        <authorList>
            <person name="Okada T."/>
            <person name="Watanabe K."/>
        </authorList>
    </citation>
    <scope>NUCLEOTIDE SEQUENCE [LARGE SCALE GENOMIC DNA]</scope>
</reference>
<organism evidence="2 3">
    <name type="scientific">Lithospermum erythrorhizon</name>
    <name type="common">Purple gromwell</name>
    <name type="synonym">Lithospermum officinale var. erythrorhizon</name>
    <dbReference type="NCBI Taxonomy" id="34254"/>
    <lineage>
        <taxon>Eukaryota</taxon>
        <taxon>Viridiplantae</taxon>
        <taxon>Streptophyta</taxon>
        <taxon>Embryophyta</taxon>
        <taxon>Tracheophyta</taxon>
        <taxon>Spermatophyta</taxon>
        <taxon>Magnoliopsida</taxon>
        <taxon>eudicotyledons</taxon>
        <taxon>Gunneridae</taxon>
        <taxon>Pentapetalae</taxon>
        <taxon>asterids</taxon>
        <taxon>lamiids</taxon>
        <taxon>Boraginales</taxon>
        <taxon>Boraginaceae</taxon>
        <taxon>Boraginoideae</taxon>
        <taxon>Lithospermeae</taxon>
        <taxon>Lithospermum</taxon>
    </lineage>
</organism>
<sequence length="452" mass="49941">MAVIKELNTCSFIGEHGKMVSSHHLYTLNTQISLTVNHLNPSHSKRPSCKDSLRNSFSNHHHAILKNHPFSITVYPSTIVKTRGGSISGTKKEGSETSKTSNRMGETVDGQPILLQENAAIEESNPEHKEQIQPGHSRMNGGTGMHVPPIESNFGKNPNPGPDFAERVASTETLIIPAGGNKEGMNVYSQQVEVKNVVDEKSDDPERVSREVEGVNPSVKDISTETSYKSANTHNSVDPMVAEILAGMREAGEVVEKWGGFKRRLSKQDETDIVLVSSITSRRRTRTSDAALEKKRAALCARGDASGSVEPDEAIDVEELERLAEKKKAAKKGKGESKRPNKDGDNFIVDDEEAYEEKDAARAATRKSKGKLKVNDDRNRINKRRIARNIEDESTEGVHFSADENAARWNFVCARNILPDRYLSDVTMKNHTYMDIIEEFGMLAITGEIGAH</sequence>
<evidence type="ECO:0000256" key="1">
    <source>
        <dbReference type="SAM" id="MobiDB-lite"/>
    </source>
</evidence>
<proteinExistence type="predicted"/>
<feature type="region of interest" description="Disordered" evidence="1">
    <location>
        <begin position="83"/>
        <end position="108"/>
    </location>
</feature>
<name>A0AAV3PAC2_LITER</name>
<gene>
    <name evidence="2" type="ORF">LIER_08029</name>
</gene>
<dbReference type="Proteomes" id="UP001454036">
    <property type="component" value="Unassembled WGS sequence"/>
</dbReference>
<keyword evidence="3" id="KW-1185">Reference proteome</keyword>
<comment type="caution">
    <text evidence="2">The sequence shown here is derived from an EMBL/GenBank/DDBJ whole genome shotgun (WGS) entry which is preliminary data.</text>
</comment>
<protein>
    <submittedName>
        <fullName evidence="2">Uncharacterized protein</fullName>
    </submittedName>
</protein>
<dbReference type="EMBL" id="BAABME010001272">
    <property type="protein sequence ID" value="GAA0148642.1"/>
    <property type="molecule type" value="Genomic_DNA"/>
</dbReference>
<feature type="region of interest" description="Disordered" evidence="1">
    <location>
        <begin position="328"/>
        <end position="349"/>
    </location>
</feature>
<evidence type="ECO:0000313" key="2">
    <source>
        <dbReference type="EMBL" id="GAA0148642.1"/>
    </source>
</evidence>
<feature type="compositionally biased region" description="Basic and acidic residues" evidence="1">
    <location>
        <begin position="328"/>
        <end position="345"/>
    </location>
</feature>
<feature type="region of interest" description="Disordered" evidence="1">
    <location>
        <begin position="123"/>
        <end position="160"/>
    </location>
</feature>
<evidence type="ECO:0000313" key="3">
    <source>
        <dbReference type="Proteomes" id="UP001454036"/>
    </source>
</evidence>
<accession>A0AAV3PAC2</accession>